<feature type="compositionally biased region" description="Basic and acidic residues" evidence="2">
    <location>
        <begin position="533"/>
        <end position="545"/>
    </location>
</feature>
<keyword evidence="6" id="KW-1185">Reference proteome</keyword>
<feature type="domain" description="CCHC-type" evidence="4">
    <location>
        <begin position="585"/>
        <end position="599"/>
    </location>
</feature>
<feature type="compositionally biased region" description="Low complexity" evidence="2">
    <location>
        <begin position="18"/>
        <end position="34"/>
    </location>
</feature>
<proteinExistence type="predicted"/>
<dbReference type="RefSeq" id="XP_003034132.1">
    <property type="nucleotide sequence ID" value="XM_003034086.1"/>
</dbReference>
<dbReference type="PROSITE" id="PS50158">
    <property type="entry name" value="ZF_CCHC"/>
    <property type="match status" value="1"/>
</dbReference>
<evidence type="ECO:0000313" key="5">
    <source>
        <dbReference type="EMBL" id="EFI99229.1"/>
    </source>
</evidence>
<dbReference type="GeneID" id="9592289"/>
<sequence length="2359" mass="264285">MSHSPSNHGSTSGFDIISSPSHHSSDNHAASHTATYRDPPPSEHTDSEHDHPHASSSPSHPSSHRSSHPHVSDSEPDDYPETAPPRDADVDDLTDRFGKAFSDGSPRRTGTSNPQDSHTSQQGSRSHRPTNNSPPKAQFSDQPRGRSDSKPKVLPKGLSTEERRQARQGHFSHSRGTSPESGRERSSSRHGVYELPPLNTRNAPRKFTGKAEDIADFLDHYERLLKRYKVVRDREKCNALLQYCSTQVKRYIKGVREFADHNWAGLKKNLLFYYDAEKADRMYTACDVMEFAYKAREKKIRNLAQWKQYYRRLTRRSGALVNSGEIEEADEAYYLWMGIHPDLQSQMETHIEMKRELRGSDTEDEEEQEPYTNEEISSAARHLFRRNRFVTRRFDADRFGQRPGAESSGSETESDDEGSTDDSDMEKLRRKLKLGRKHKTKKKEAKREKKQLDRVSKMNSPTDLTQLVKQLNEMRPDHEMYAPMYYKALCMDTTHRVEEFIRAKPIFHSEDQARANGLPIAPQASRSNRQPVKSREDRPPRRTEPYGRPPLRNYQDRPPPPHMDESRTYPTPATGANAVPPPPGCYGCGERGHRLSACPTIDQLVRQGKVRRDPYSGRVTLLDGGDVRRTPGESTMAQAIERLTSANVHFFYPDQYDSGSDDDTNARVGMFFAGISTYGIDTSESEADYAIAVNDSHWQSFYHSQHSWEEEEDEFFQENSDDDEQEWLSDEEAHAMHYAPGPAVYNRTFPAKDRAEKENVGTRTRREMMDSGSRRTGLRDPKPPQLIPSKYRDFRMPAGVRKAPPPKPKQPTRPPREIGRTEDVEMGPPAPLEPNSADPKPASAPDQPPQEEGPRLNSSKPFAQPSSRPESQHHPTEAGSPPPPRRAVQRDPYKTSPPVIPVDARQPRVHFPADEARERVTRLEPERPLREIRPNREKSDERHAPDQPKVRVRGPARIAPISEGVSAKSFVDNILEQAVTLPIGQVIGVASKDVQVEFHERLKPRSVSKPSTSNLVEYEEQHVSSVDAFEAAVDTYALNPGDDALITLKVICEGREIIAIVDTGSQLNVMRGELAEDLFLPHRPIDLAGAIVMNDANGGEARLRGLVSEVDLQLADSDILTVADIHIGKRSRPDRPVGYDLLLGRPWQRQNLISIDERPDGTYLEVRDPNDGHKRYEFRVQRRPDVSAALRRQLAPLHDRRLAPKQRPAQERFAKQGTNTYLRQASCLAVVAEPLSTDGVKKEIVSNGERSSPSRSNQVAYTRPNKRARAFSTDSIISGIALGIASLIQYIQCPLGITFCLGLVSPLPSTYPRDFRKAMKYKSKMFAPGLLSRIHGVPSIFLLIVCTLLLHMHNGYLRSRAEAMADPQRELRQQLRATLPSIENYYLFNCAGFDGPHVSPFLVQRHPSVNGDRAFGAWPRVCPVPQGLTPYQTLHAAADLAFDVADHAPPDESMYHPVSLSGMGMPITIDKRDEHGNVSTQLVWHNACLSGYDEGTRSTYTRVGHAICHFFDDHAPGNYVFPVATVQPPYFKRITAAGRNLHVYEPSVFQPPTGTVVSYFASAETDVPDAPSRRGPIPFFLRNHPQYLKHFHQRLGDELVRRFLDERTTIQYPRACRIGTDTGLDEDSDDEEPRFIACPPRELGPDVSDWLVEDAFEPTSPTSPLSNSGDVRMSARTEDRDADRDDEDEEVDDGDDDEDDGGTQHAEEGTPDDASGITSLSYASSDSSSPDPLALPSTVKTDAEEIIEPDEERPSRMTRASRSQRTSKWVGHYTFGETALLADSRADIVEMPLGNRDAQVLLLTTRDARANTPHPFFKNGVKRALPVVLDKRPCEDELRPDFTVAGGLSSGADSSSREPANGAATPDDLAYPSDSSSASFSPFHIAPPTSASDISPYDTPLCPPCLKNLHPGDVYKGCPDPIEHRARAKATIGGEISMGYDSDSESIPGLCLSPPAIYSSLPPQLRRAQSLPAIAVHCPTSPSSSELSSIVFANPDTGDDHRLYVHATRSPSNDSIDYETSAFRPPSRASTPPSSTSSSMPPLQEDRHWYPRPNKSSMEDVWHDLRRIGTTIDLMHSLEDAIGLLIARRQMASRLTGEERARELKAVIAVVEKRLLDMIDLNEDEIIPDDFGQPPYEVMVQFRSSLQRARLAICDLLMHEIHQDDTLVSEGWHQIDLAPPSMLNEFRSRCVTNEDRLLHEWYHLSLPHLPEDIGGVPPELSYATRDEFIEISEKHRDYALPPPIREVAPPSLAGPITDALDKVQLPATFNPFLYQEEALFLLAFADAITGYRMQTSRSNYSTILITEPDDTRALVARELPHTGYLVRGWLRVGYLGGPHRLASSFARARVEQQRGPQRL</sequence>
<name>D8PYC9_SCHCM</name>
<feature type="region of interest" description="Disordered" evidence="2">
    <location>
        <begin position="1243"/>
        <end position="1263"/>
    </location>
</feature>
<keyword evidence="3" id="KW-0812">Transmembrane</keyword>
<feature type="compositionally biased region" description="Low complexity" evidence="2">
    <location>
        <begin position="2021"/>
        <end position="2042"/>
    </location>
</feature>
<dbReference type="EMBL" id="GL377304">
    <property type="protein sequence ID" value="EFI99229.1"/>
    <property type="molecule type" value="Genomic_DNA"/>
</dbReference>
<feature type="compositionally biased region" description="Pro residues" evidence="2">
    <location>
        <begin position="803"/>
        <end position="813"/>
    </location>
</feature>
<dbReference type="HOGENOM" id="CLU_229603_0_0_1"/>
<feature type="transmembrane region" description="Helical" evidence="3">
    <location>
        <begin position="1276"/>
        <end position="1304"/>
    </location>
</feature>
<feature type="compositionally biased region" description="Acidic residues" evidence="2">
    <location>
        <begin position="1684"/>
        <end position="1701"/>
    </location>
</feature>
<feature type="compositionally biased region" description="Polar residues" evidence="2">
    <location>
        <begin position="856"/>
        <end position="869"/>
    </location>
</feature>
<feature type="compositionally biased region" description="Basic and acidic residues" evidence="2">
    <location>
        <begin position="752"/>
        <end position="782"/>
    </location>
</feature>
<dbReference type="InterPro" id="IPR001878">
    <property type="entry name" value="Znf_CCHC"/>
</dbReference>
<keyword evidence="3" id="KW-0472">Membrane</keyword>
<protein>
    <recommendedName>
        <fullName evidence="4">CCHC-type domain-containing protein</fullName>
    </recommendedName>
</protein>
<evidence type="ECO:0000259" key="4">
    <source>
        <dbReference type="PROSITE" id="PS50158"/>
    </source>
</evidence>
<evidence type="ECO:0000313" key="6">
    <source>
        <dbReference type="Proteomes" id="UP000007431"/>
    </source>
</evidence>
<feature type="compositionally biased region" description="Basic and acidic residues" evidence="2">
    <location>
        <begin position="1673"/>
        <end position="1683"/>
    </location>
</feature>
<keyword evidence="1" id="KW-0863">Zinc-finger</keyword>
<feature type="compositionally biased region" description="Basic residues" evidence="2">
    <location>
        <begin position="428"/>
        <end position="444"/>
    </location>
</feature>
<feature type="region of interest" description="Disordered" evidence="2">
    <location>
        <begin position="2008"/>
        <end position="2054"/>
    </location>
</feature>
<dbReference type="KEGG" id="scm:SCHCO_01110969"/>
<feature type="transmembrane region" description="Helical" evidence="3">
    <location>
        <begin position="1325"/>
        <end position="1350"/>
    </location>
</feature>
<feature type="compositionally biased region" description="Polar residues" evidence="2">
    <location>
        <begin position="1"/>
        <end position="13"/>
    </location>
</feature>
<keyword evidence="1" id="KW-0479">Metal-binding</keyword>
<feature type="region of interest" description="Disordered" evidence="2">
    <location>
        <begin position="395"/>
        <end position="464"/>
    </location>
</feature>
<feature type="compositionally biased region" description="Low complexity" evidence="2">
    <location>
        <begin position="1866"/>
        <end position="1875"/>
    </location>
</feature>
<evidence type="ECO:0000256" key="1">
    <source>
        <dbReference type="PROSITE-ProRule" id="PRU00047"/>
    </source>
</evidence>
<reference evidence="5 6" key="1">
    <citation type="journal article" date="2010" name="Nat. Biotechnol.">
        <title>Genome sequence of the model mushroom Schizophyllum commune.</title>
        <authorList>
            <person name="Ohm R.A."/>
            <person name="de Jong J.F."/>
            <person name="Lugones L.G."/>
            <person name="Aerts A."/>
            <person name="Kothe E."/>
            <person name="Stajich J.E."/>
            <person name="de Vries R.P."/>
            <person name="Record E."/>
            <person name="Levasseur A."/>
            <person name="Baker S.E."/>
            <person name="Bartholomew K.A."/>
            <person name="Coutinho P.M."/>
            <person name="Erdmann S."/>
            <person name="Fowler T.J."/>
            <person name="Gathman A.C."/>
            <person name="Lombard V."/>
            <person name="Henrissat B."/>
            <person name="Knabe N."/>
            <person name="Kuees U."/>
            <person name="Lilly W.W."/>
            <person name="Lindquist E."/>
            <person name="Lucas S."/>
            <person name="Magnuson J.K."/>
            <person name="Piumi F."/>
            <person name="Raudaskoski M."/>
            <person name="Salamov A."/>
            <person name="Schmutz J."/>
            <person name="Schwarze F.W.M.R."/>
            <person name="vanKuyk P.A."/>
            <person name="Horton J.S."/>
            <person name="Grigoriev I.V."/>
            <person name="Woesten H.A.B."/>
        </authorList>
    </citation>
    <scope>NUCLEOTIDE SEQUENCE [LARGE SCALE GENOMIC DNA]</scope>
    <source>
        <strain evidence="6">H4-8 / FGSC 9210</strain>
    </source>
</reference>
<feature type="compositionally biased region" description="Polar residues" evidence="2">
    <location>
        <begin position="1248"/>
        <end position="1260"/>
    </location>
</feature>
<feature type="compositionally biased region" description="Low complexity" evidence="2">
    <location>
        <begin position="1719"/>
        <end position="1737"/>
    </location>
</feature>
<dbReference type="Gene3D" id="2.40.70.10">
    <property type="entry name" value="Acid Proteases"/>
    <property type="match status" value="1"/>
</dbReference>
<feature type="region of interest" description="Disordered" evidence="2">
    <location>
        <begin position="1839"/>
        <end position="1875"/>
    </location>
</feature>
<dbReference type="CDD" id="cd00303">
    <property type="entry name" value="retropepsin_like"/>
    <property type="match status" value="1"/>
</dbReference>
<feature type="compositionally biased region" description="Basic and acidic residues" evidence="2">
    <location>
        <begin position="84"/>
        <end position="98"/>
    </location>
</feature>
<dbReference type="VEuPathDB" id="FungiDB:SCHCODRAFT_01110969"/>
<evidence type="ECO:0000256" key="3">
    <source>
        <dbReference type="SAM" id="Phobius"/>
    </source>
</evidence>
<feature type="compositionally biased region" description="Basic and acidic residues" evidence="2">
    <location>
        <begin position="911"/>
        <end position="949"/>
    </location>
</feature>
<feature type="compositionally biased region" description="Basic and acidic residues" evidence="2">
    <location>
        <begin position="814"/>
        <end position="823"/>
    </location>
</feature>
<feature type="non-terminal residue" evidence="5">
    <location>
        <position position="2359"/>
    </location>
</feature>
<keyword evidence="1" id="KW-0862">Zinc</keyword>
<feature type="compositionally biased region" description="Low complexity" evidence="2">
    <location>
        <begin position="1845"/>
        <end position="1854"/>
    </location>
</feature>
<dbReference type="InterPro" id="IPR021109">
    <property type="entry name" value="Peptidase_aspartic_dom_sf"/>
</dbReference>
<dbReference type="eggNOG" id="ENOG502SINH">
    <property type="taxonomic scope" value="Eukaryota"/>
</dbReference>
<organism evidence="6">
    <name type="scientific">Schizophyllum commune (strain H4-8 / FGSC 9210)</name>
    <name type="common">Split gill fungus</name>
    <dbReference type="NCBI Taxonomy" id="578458"/>
    <lineage>
        <taxon>Eukaryota</taxon>
        <taxon>Fungi</taxon>
        <taxon>Dikarya</taxon>
        <taxon>Basidiomycota</taxon>
        <taxon>Agaricomycotina</taxon>
        <taxon>Agaricomycetes</taxon>
        <taxon>Agaricomycetidae</taxon>
        <taxon>Agaricales</taxon>
        <taxon>Schizophyllaceae</taxon>
        <taxon>Schizophyllum</taxon>
    </lineage>
</organism>
<keyword evidence="3" id="KW-1133">Transmembrane helix</keyword>
<feature type="compositionally biased region" description="Basic and acidic residues" evidence="2">
    <location>
        <begin position="445"/>
        <end position="456"/>
    </location>
</feature>
<feature type="compositionally biased region" description="Acidic residues" evidence="2">
    <location>
        <begin position="412"/>
        <end position="424"/>
    </location>
</feature>
<dbReference type="GO" id="GO:0008270">
    <property type="term" value="F:zinc ion binding"/>
    <property type="evidence" value="ECO:0007669"/>
    <property type="project" value="UniProtKB-KW"/>
</dbReference>
<dbReference type="PANTHER" id="PTHR24216:SF65">
    <property type="entry name" value="PAXILLIN-LIKE PROTEIN 1"/>
    <property type="match status" value="1"/>
</dbReference>
<dbReference type="OrthoDB" id="3016331at2759"/>
<feature type="region of interest" description="Disordered" evidence="2">
    <location>
        <begin position="514"/>
        <end position="581"/>
    </location>
</feature>
<feature type="compositionally biased region" description="Polar residues" evidence="2">
    <location>
        <begin position="1659"/>
        <end position="1669"/>
    </location>
</feature>
<gene>
    <name evidence="5" type="ORF">SCHCODRAFT_107485</name>
</gene>
<dbReference type="InParanoid" id="D8PYC9"/>
<dbReference type="GO" id="GO:0003676">
    <property type="term" value="F:nucleic acid binding"/>
    <property type="evidence" value="ECO:0007669"/>
    <property type="project" value="InterPro"/>
</dbReference>
<feature type="compositionally biased region" description="Basic and acidic residues" evidence="2">
    <location>
        <begin position="40"/>
        <end position="53"/>
    </location>
</feature>
<feature type="region of interest" description="Disordered" evidence="2">
    <location>
        <begin position="1"/>
        <end position="205"/>
    </location>
</feature>
<dbReference type="Proteomes" id="UP000007431">
    <property type="component" value="Unassembled WGS sequence"/>
</dbReference>
<feature type="compositionally biased region" description="Acidic residues" evidence="2">
    <location>
        <begin position="1623"/>
        <end position="1632"/>
    </location>
</feature>
<feature type="compositionally biased region" description="Polar residues" evidence="2">
    <location>
        <begin position="108"/>
        <end position="141"/>
    </location>
</feature>
<feature type="region of interest" description="Disordered" evidence="2">
    <location>
        <begin position="357"/>
        <end position="378"/>
    </location>
</feature>
<dbReference type="PANTHER" id="PTHR24216">
    <property type="entry name" value="PAXILLIN-RELATED"/>
    <property type="match status" value="1"/>
</dbReference>
<feature type="region of interest" description="Disordered" evidence="2">
    <location>
        <begin position="1619"/>
        <end position="1643"/>
    </location>
</feature>
<accession>D8PYC9</accession>
<dbReference type="OMA" id="ASPPARX"/>
<feature type="region of interest" description="Disordered" evidence="2">
    <location>
        <begin position="752"/>
        <end position="950"/>
    </location>
</feature>
<feature type="region of interest" description="Disordered" evidence="2">
    <location>
        <begin position="1656"/>
        <end position="1766"/>
    </location>
</feature>
<evidence type="ECO:0000256" key="2">
    <source>
        <dbReference type="SAM" id="MobiDB-lite"/>
    </source>
</evidence>